<dbReference type="PANTHER" id="PTHR43213:SF5">
    <property type="entry name" value="BIFUNCTIONAL DTTP_UTP PYROPHOSPHATASE_METHYLTRANSFERASE PROTEIN-RELATED"/>
    <property type="match status" value="1"/>
</dbReference>
<evidence type="ECO:0000313" key="3">
    <source>
        <dbReference type="EMBL" id="AAS53149.1"/>
    </source>
</evidence>
<dbReference type="Proteomes" id="UP000000591">
    <property type="component" value="Chromosome VI"/>
</dbReference>
<dbReference type="PIRSF" id="PIRSF006305">
    <property type="entry name" value="Maf"/>
    <property type="match status" value="1"/>
</dbReference>
<dbReference type="HOGENOM" id="CLU_040416_0_2_1"/>
<protein>
    <submittedName>
        <fullName evidence="3">AFL225Wp</fullName>
    </submittedName>
</protein>
<evidence type="ECO:0000256" key="1">
    <source>
        <dbReference type="ARBA" id="ARBA00001968"/>
    </source>
</evidence>
<dbReference type="SUPFAM" id="SSF52972">
    <property type="entry name" value="ITPase-like"/>
    <property type="match status" value="1"/>
</dbReference>
<evidence type="ECO:0000256" key="2">
    <source>
        <dbReference type="ARBA" id="ARBA00022801"/>
    </source>
</evidence>
<dbReference type="GO" id="GO:0047429">
    <property type="term" value="F:nucleoside triphosphate diphosphatase activity"/>
    <property type="evidence" value="ECO:0000318"/>
    <property type="project" value="GO_Central"/>
</dbReference>
<dbReference type="NCBIfam" id="TIGR00172">
    <property type="entry name" value="maf"/>
    <property type="match status" value="1"/>
</dbReference>
<dbReference type="HAMAP" id="MF_00528">
    <property type="entry name" value="Maf"/>
    <property type="match status" value="1"/>
</dbReference>
<reference evidence="4" key="2">
    <citation type="journal article" date="2013" name="G3 (Bethesda)">
        <title>Genomes of Ashbya fungi isolated from insects reveal four mating-type loci, numerous translocations, lack of transposons, and distinct gene duplications.</title>
        <authorList>
            <person name="Dietrich F.S."/>
            <person name="Voegeli S."/>
            <person name="Kuo S."/>
            <person name="Philippsen P."/>
        </authorList>
    </citation>
    <scope>GENOME REANNOTATION</scope>
    <source>
        <strain evidence="4">ATCC 10895 / CBS 109.51 / FGSC 9923 / NRRL Y-1056</strain>
    </source>
</reference>
<dbReference type="KEGG" id="ago:AGOS_AFL225W"/>
<dbReference type="OMA" id="RDQRMHK"/>
<dbReference type="GeneID" id="4621549"/>
<dbReference type="STRING" id="284811.Q755N8"/>
<proteinExistence type="inferred from homology"/>
<evidence type="ECO:0000313" key="4">
    <source>
        <dbReference type="Proteomes" id="UP000000591"/>
    </source>
</evidence>
<accession>Q755N8</accession>
<dbReference type="RefSeq" id="NP_985325.1">
    <property type="nucleotide sequence ID" value="NM_210679.1"/>
</dbReference>
<dbReference type="eggNOG" id="KOG1509">
    <property type="taxonomic scope" value="Eukaryota"/>
</dbReference>
<dbReference type="InterPro" id="IPR029001">
    <property type="entry name" value="ITPase-like_fam"/>
</dbReference>
<dbReference type="EMBL" id="AE016819">
    <property type="protein sequence ID" value="AAS53149.1"/>
    <property type="molecule type" value="Genomic_DNA"/>
</dbReference>
<dbReference type="InParanoid" id="Q755N8"/>
<dbReference type="OrthoDB" id="10267058at2759"/>
<dbReference type="Pfam" id="PF02545">
    <property type="entry name" value="Maf"/>
    <property type="match status" value="1"/>
</dbReference>
<reference evidence="3 4" key="1">
    <citation type="journal article" date="2004" name="Science">
        <title>The Ashbya gossypii genome as a tool for mapping the ancient Saccharomyces cerevisiae genome.</title>
        <authorList>
            <person name="Dietrich F.S."/>
            <person name="Voegeli S."/>
            <person name="Brachat S."/>
            <person name="Lerch A."/>
            <person name="Gates K."/>
            <person name="Steiner S."/>
            <person name="Mohr C."/>
            <person name="Pohlmann R."/>
            <person name="Luedi P."/>
            <person name="Choi S."/>
            <person name="Wing R.A."/>
            <person name="Flavier A."/>
            <person name="Gaffney T.D."/>
            <person name="Philippsen P."/>
        </authorList>
    </citation>
    <scope>NUCLEOTIDE SEQUENCE [LARGE SCALE GENOMIC DNA]</scope>
    <source>
        <strain evidence="4">ATCC 10895 / CBS 109.51 / FGSC 9923 / NRRL Y-1056</strain>
    </source>
</reference>
<dbReference type="FunCoup" id="Q755N8">
    <property type="interactions" value="121"/>
</dbReference>
<dbReference type="PANTHER" id="PTHR43213">
    <property type="entry name" value="BIFUNCTIONAL DTTP/UTP PYROPHOSPHATASE/METHYLTRANSFERASE PROTEIN-RELATED"/>
    <property type="match status" value="1"/>
</dbReference>
<organism evidence="3 4">
    <name type="scientific">Eremothecium gossypii (strain ATCC 10895 / CBS 109.51 / FGSC 9923 / NRRL Y-1056)</name>
    <name type="common">Yeast</name>
    <name type="synonym">Ashbya gossypii</name>
    <dbReference type="NCBI Taxonomy" id="284811"/>
    <lineage>
        <taxon>Eukaryota</taxon>
        <taxon>Fungi</taxon>
        <taxon>Dikarya</taxon>
        <taxon>Ascomycota</taxon>
        <taxon>Saccharomycotina</taxon>
        <taxon>Saccharomycetes</taxon>
        <taxon>Saccharomycetales</taxon>
        <taxon>Saccharomycetaceae</taxon>
        <taxon>Eremothecium</taxon>
    </lineage>
</organism>
<keyword evidence="4" id="KW-1185">Reference proteome</keyword>
<dbReference type="AlphaFoldDB" id="Q755N8"/>
<dbReference type="InterPro" id="IPR003697">
    <property type="entry name" value="Maf-like"/>
</dbReference>
<dbReference type="Gene3D" id="3.90.950.10">
    <property type="match status" value="1"/>
</dbReference>
<gene>
    <name evidence="3" type="ORF">AGOS_AFL225W</name>
</gene>
<sequence length="218" mass="23846">MSLIKGIEREYDVILASTSPHRYSIVTEVLGFHNVAVMKPNFAEDLDKGSYRSNPVGYVEDTCKGKTTNAIQQLEAATPNRPKLVICADTVVLGADNVINEKPGNSDVQLRMLHSFCRSSAPVRVVTAVRIVRWRSSDDVTTFAFTEETTVHFDPSTPEALLNAYVASGDGLQVAGGFKIQGFPATMIRKINGDYYNVVGLPANRTMAHILRATGRDV</sequence>
<name>Q755N8_EREGS</name>
<comment type="cofactor">
    <cofactor evidence="1">
        <name>a divalent metal cation</name>
        <dbReference type="ChEBI" id="CHEBI:60240"/>
    </cofactor>
</comment>
<keyword evidence="2" id="KW-0378">Hydrolase</keyword>